<reference evidence="4 5" key="1">
    <citation type="journal article" date="2015" name="Nature">
        <title>rRNA introns, odd ribosomes, and small enigmatic genomes across a large radiation of phyla.</title>
        <authorList>
            <person name="Brown C.T."/>
            <person name="Hug L.A."/>
            <person name="Thomas B.C."/>
            <person name="Sharon I."/>
            <person name="Castelle C.J."/>
            <person name="Singh A."/>
            <person name="Wilkins M.J."/>
            <person name="Williams K.H."/>
            <person name="Banfield J.F."/>
        </authorList>
    </citation>
    <scope>NUCLEOTIDE SEQUENCE [LARGE SCALE GENOMIC DNA]</scope>
</reference>
<sequence length="217" mass="24269">MNKSDSERIVGLLISLGGVEVKEPDEADLVMLNTCSVRQSAENRLFGQVRNLTLLKKNKPDLIIGITGCLPGRDKDGALRHQLAGVDLFFPITDLPKLADKLIDFGLVKAGARNSAINYWDIAPRFRNNYQVMVPIQFGCDNYCTYCIVPFARGRETNRPVADILREVRDLAGRGFLEIQLLGQVVNNYKAPDAEDFSFADLLLEINQINGINRIQF</sequence>
<dbReference type="SUPFAM" id="SSF102114">
    <property type="entry name" value="Radical SAM enzymes"/>
    <property type="match status" value="1"/>
</dbReference>
<dbReference type="Gene3D" id="3.40.50.12160">
    <property type="entry name" value="Methylthiotransferase, N-terminal domain"/>
    <property type="match status" value="1"/>
</dbReference>
<dbReference type="STRING" id="1619048.UU49_C0034G0001"/>
<dbReference type="Proteomes" id="UP000034108">
    <property type="component" value="Unassembled WGS sequence"/>
</dbReference>
<name>A0A0G0V840_9BACT</name>
<feature type="domain" description="MTTase N-terminal" evidence="2">
    <location>
        <begin position="1"/>
        <end position="108"/>
    </location>
</feature>
<dbReference type="InterPro" id="IPR020612">
    <property type="entry name" value="Methylthiotransferase_CS"/>
</dbReference>
<feature type="non-terminal residue" evidence="4">
    <location>
        <position position="217"/>
    </location>
</feature>
<dbReference type="PROSITE" id="PS51449">
    <property type="entry name" value="MTTASE_N"/>
    <property type="match status" value="1"/>
</dbReference>
<dbReference type="GO" id="GO:0051539">
    <property type="term" value="F:4 iron, 4 sulfur cluster binding"/>
    <property type="evidence" value="ECO:0007669"/>
    <property type="project" value="UniProtKB-KW"/>
</dbReference>
<protein>
    <submittedName>
        <fullName evidence="4">(Dimethylallyl)adenosine tRNA methylthiotransferase MiaB</fullName>
    </submittedName>
</protein>
<evidence type="ECO:0000259" key="3">
    <source>
        <dbReference type="PROSITE" id="PS51918"/>
    </source>
</evidence>
<comment type="cofactor">
    <cofactor evidence="1">
        <name>[4Fe-4S] cluster</name>
        <dbReference type="ChEBI" id="CHEBI:49883"/>
    </cofactor>
</comment>
<feature type="domain" description="Radical SAM core" evidence="3">
    <location>
        <begin position="126"/>
        <end position="217"/>
    </location>
</feature>
<accession>A0A0G0V840</accession>
<comment type="caution">
    <text evidence="4">The sequence shown here is derived from an EMBL/GenBank/DDBJ whole genome shotgun (WGS) entry which is preliminary data.</text>
</comment>
<dbReference type="InterPro" id="IPR007197">
    <property type="entry name" value="rSAM"/>
</dbReference>
<dbReference type="PROSITE" id="PS51918">
    <property type="entry name" value="RADICAL_SAM"/>
    <property type="match status" value="1"/>
</dbReference>
<organism evidence="4 5">
    <name type="scientific">Candidatus Magasanikbacteria bacterium GW2011_GWC2_41_17</name>
    <dbReference type="NCBI Taxonomy" id="1619048"/>
    <lineage>
        <taxon>Bacteria</taxon>
        <taxon>Candidatus Magasanikiibacteriota</taxon>
    </lineage>
</organism>
<dbReference type="Pfam" id="PF00919">
    <property type="entry name" value="UPF0004"/>
    <property type="match status" value="1"/>
</dbReference>
<dbReference type="GO" id="GO:0005829">
    <property type="term" value="C:cytosol"/>
    <property type="evidence" value="ECO:0007669"/>
    <property type="project" value="TreeGrafter"/>
</dbReference>
<dbReference type="InterPro" id="IPR013848">
    <property type="entry name" value="Methylthiotransferase_N"/>
</dbReference>
<dbReference type="PANTHER" id="PTHR43020:SF2">
    <property type="entry name" value="MITOCHONDRIAL TRNA METHYLTHIOTRANSFERASE CDK5RAP1"/>
    <property type="match status" value="1"/>
</dbReference>
<dbReference type="InterPro" id="IPR058240">
    <property type="entry name" value="rSAM_sf"/>
</dbReference>
<dbReference type="AlphaFoldDB" id="A0A0G0V840"/>
<evidence type="ECO:0000256" key="1">
    <source>
        <dbReference type="ARBA" id="ARBA00001966"/>
    </source>
</evidence>
<dbReference type="EMBL" id="LCAV01000034">
    <property type="protein sequence ID" value="KKR97198.1"/>
    <property type="molecule type" value="Genomic_DNA"/>
</dbReference>
<dbReference type="InterPro" id="IPR038135">
    <property type="entry name" value="Methylthiotransferase_N_sf"/>
</dbReference>
<keyword evidence="4" id="KW-0808">Transferase</keyword>
<proteinExistence type="predicted"/>
<evidence type="ECO:0000259" key="2">
    <source>
        <dbReference type="PROSITE" id="PS51449"/>
    </source>
</evidence>
<dbReference type="GO" id="GO:0035597">
    <property type="term" value="F:tRNA-2-methylthio-N(6)-dimethylallyladenosine(37) synthase activity"/>
    <property type="evidence" value="ECO:0007669"/>
    <property type="project" value="TreeGrafter"/>
</dbReference>
<dbReference type="PANTHER" id="PTHR43020">
    <property type="entry name" value="CDK5 REGULATORY SUBUNIT-ASSOCIATED PROTEIN 1"/>
    <property type="match status" value="1"/>
</dbReference>
<gene>
    <name evidence="4" type="ORF">UU49_C0034G0001</name>
</gene>
<evidence type="ECO:0000313" key="5">
    <source>
        <dbReference type="Proteomes" id="UP000034108"/>
    </source>
</evidence>
<dbReference type="PROSITE" id="PS01278">
    <property type="entry name" value="MTTASE_RADICAL"/>
    <property type="match status" value="1"/>
</dbReference>
<dbReference type="Pfam" id="PF04055">
    <property type="entry name" value="Radical_SAM"/>
    <property type="match status" value="1"/>
</dbReference>
<dbReference type="Gene3D" id="3.30.750.210">
    <property type="match status" value="1"/>
</dbReference>
<dbReference type="PATRIC" id="fig|1619048.3.peg.741"/>
<dbReference type="SFLD" id="SFLDS00029">
    <property type="entry name" value="Radical_SAM"/>
    <property type="match status" value="1"/>
</dbReference>
<evidence type="ECO:0000313" key="4">
    <source>
        <dbReference type="EMBL" id="KKR97198.1"/>
    </source>
</evidence>
<dbReference type="GO" id="GO:0046872">
    <property type="term" value="F:metal ion binding"/>
    <property type="evidence" value="ECO:0007669"/>
    <property type="project" value="UniProtKB-KW"/>
</dbReference>